<protein>
    <submittedName>
        <fullName evidence="1">Uncharacterized protein</fullName>
    </submittedName>
</protein>
<accession>A0A0S4ILK8</accession>
<organism evidence="1 2">
    <name type="scientific">Bodo saltans</name>
    <name type="common">Flagellated protozoan</name>
    <dbReference type="NCBI Taxonomy" id="75058"/>
    <lineage>
        <taxon>Eukaryota</taxon>
        <taxon>Discoba</taxon>
        <taxon>Euglenozoa</taxon>
        <taxon>Kinetoplastea</taxon>
        <taxon>Metakinetoplastina</taxon>
        <taxon>Eubodonida</taxon>
        <taxon>Bodonidae</taxon>
        <taxon>Bodo</taxon>
    </lineage>
</organism>
<keyword evidence="2" id="KW-1185">Reference proteome</keyword>
<name>A0A0S4ILK8_BODSA</name>
<evidence type="ECO:0000313" key="2">
    <source>
        <dbReference type="Proteomes" id="UP000051952"/>
    </source>
</evidence>
<sequence>MQLPDIELTSRGGNQPECVFSILVTPRMTLELIQEALQSAKIGDGETVALVSHVRRASFGSPQGPSFATFEAATALMPTGSNVHKVIDCDGSVTFFDSVARSVRAVKSKFIVVSPTATSDISLSGGFFRSYVVPRFLKSTPEEVIMSHFTNLRLYGCGLYFPRRVGGTEVRLTVVLNLDRILFMDCPAVMRVALRAVKATHVKLLGRFTPPAIPQSGEPGMTPDGESWNEVFRKQRQNCEELLQGLQKYIPETTTSTTKVCTVDEAMDVLREELKAENSAVAFQRHSSALLGDSSASRARSFVWRDENERFLKECILHEHASVVAVL</sequence>
<dbReference type="EMBL" id="CYKH01000278">
    <property type="protein sequence ID" value="CUF26424.1"/>
    <property type="molecule type" value="Genomic_DNA"/>
</dbReference>
<dbReference type="Proteomes" id="UP000051952">
    <property type="component" value="Unassembled WGS sequence"/>
</dbReference>
<dbReference type="VEuPathDB" id="TriTrypDB:BSAL_60790"/>
<proteinExistence type="predicted"/>
<evidence type="ECO:0000313" key="1">
    <source>
        <dbReference type="EMBL" id="CUF26424.1"/>
    </source>
</evidence>
<dbReference type="AlphaFoldDB" id="A0A0S4ILK8"/>
<gene>
    <name evidence="1" type="ORF">BSAL_60790</name>
</gene>
<reference evidence="2" key="1">
    <citation type="submission" date="2015-09" db="EMBL/GenBank/DDBJ databases">
        <authorList>
            <consortium name="Pathogen Informatics"/>
        </authorList>
    </citation>
    <scope>NUCLEOTIDE SEQUENCE [LARGE SCALE GENOMIC DNA]</scope>
    <source>
        <strain evidence="2">Lake Konstanz</strain>
    </source>
</reference>